<dbReference type="InterPro" id="IPR036179">
    <property type="entry name" value="Ig-like_dom_sf"/>
</dbReference>
<dbReference type="PROSITE" id="PS50287">
    <property type="entry name" value="SRCR_2"/>
    <property type="match status" value="1"/>
</dbReference>
<dbReference type="AlphaFoldDB" id="A0A6P7K4J8"/>
<comment type="caution">
    <text evidence="2">Lacks conserved residue(s) required for the propagation of feature annotation.</text>
</comment>
<dbReference type="GeneID" id="114449958"/>
<feature type="transmembrane region" description="Helical" evidence="3">
    <location>
        <begin position="199"/>
        <end position="221"/>
    </location>
</feature>
<evidence type="ECO:0000313" key="7">
    <source>
        <dbReference type="RefSeq" id="XP_028283647.1"/>
    </source>
</evidence>
<dbReference type="Gene3D" id="3.10.250.10">
    <property type="entry name" value="SRCR-like domain"/>
    <property type="match status" value="1"/>
</dbReference>
<accession>A0A6P7K4J8</accession>
<feature type="disulfide bond" evidence="2">
    <location>
        <begin position="56"/>
        <end position="66"/>
    </location>
</feature>
<dbReference type="PROSITE" id="PS50835">
    <property type="entry name" value="IG_LIKE"/>
    <property type="match status" value="1"/>
</dbReference>
<feature type="domain" description="SRCR" evidence="4">
    <location>
        <begin position="1"/>
        <end position="83"/>
    </location>
</feature>
<gene>
    <name evidence="7" type="primary">LOC114449958</name>
</gene>
<dbReference type="Proteomes" id="UP000515145">
    <property type="component" value="Chromosome 2"/>
</dbReference>
<keyword evidence="3" id="KW-1133">Transmembrane helix</keyword>
<dbReference type="InterPro" id="IPR007110">
    <property type="entry name" value="Ig-like_dom"/>
</dbReference>
<protein>
    <submittedName>
        <fullName evidence="7">Uncharacterized protein LOC114449958</fullName>
    </submittedName>
</protein>
<sequence length="232" mass="25951">MKPFREWRQVYDGDHTWNQSSAAALCMKLGCGTAVSTRVRDDSLTSRPVWWIRSSCIQSASTLWECIMIDRHFSPSSLEVICSELLAQPHVSLSPSTDGVSQDDQQGFWVLIGYTFGIVCSVEPQYQGGSFQLIFTSSNTEQNYTLPAVNHSALFLFSAADHTHRGTYTCLYHNYVFSHNFSSVSQPRSLAVLAPLTELIIRVTVVTVAMTSSITAICFYYKPKPEAVSREQ</sequence>
<evidence type="ECO:0000259" key="4">
    <source>
        <dbReference type="PROSITE" id="PS50287"/>
    </source>
</evidence>
<evidence type="ECO:0000259" key="5">
    <source>
        <dbReference type="PROSITE" id="PS50835"/>
    </source>
</evidence>
<keyword evidence="3" id="KW-0812">Transmembrane</keyword>
<dbReference type="InterPro" id="IPR036772">
    <property type="entry name" value="SRCR-like_dom_sf"/>
</dbReference>
<dbReference type="SUPFAM" id="SSF48726">
    <property type="entry name" value="Immunoglobulin"/>
    <property type="match status" value="1"/>
</dbReference>
<keyword evidence="1 2" id="KW-1015">Disulfide bond</keyword>
<proteinExistence type="predicted"/>
<evidence type="ECO:0000256" key="1">
    <source>
        <dbReference type="ARBA" id="ARBA00023157"/>
    </source>
</evidence>
<dbReference type="RefSeq" id="XP_028283647.1">
    <property type="nucleotide sequence ID" value="XM_028427846.1"/>
</dbReference>
<dbReference type="SUPFAM" id="SSF56487">
    <property type="entry name" value="SRCR-like"/>
    <property type="match status" value="1"/>
</dbReference>
<dbReference type="InterPro" id="IPR001190">
    <property type="entry name" value="SRCR"/>
</dbReference>
<dbReference type="InParanoid" id="A0A6P7K4J8"/>
<evidence type="ECO:0000256" key="3">
    <source>
        <dbReference type="SAM" id="Phobius"/>
    </source>
</evidence>
<keyword evidence="3" id="KW-0472">Membrane</keyword>
<dbReference type="Pfam" id="PF00530">
    <property type="entry name" value="SRCR"/>
    <property type="match status" value="1"/>
</dbReference>
<dbReference type="OrthoDB" id="8960934at2759"/>
<dbReference type="InterPro" id="IPR013783">
    <property type="entry name" value="Ig-like_fold"/>
</dbReference>
<reference evidence="7" key="1">
    <citation type="submission" date="2025-08" db="UniProtKB">
        <authorList>
            <consortium name="RefSeq"/>
        </authorList>
    </citation>
    <scope>IDENTIFICATION</scope>
</reference>
<evidence type="ECO:0000313" key="6">
    <source>
        <dbReference type="Proteomes" id="UP000515145"/>
    </source>
</evidence>
<feature type="domain" description="Ig-like" evidence="5">
    <location>
        <begin position="89"/>
        <end position="191"/>
    </location>
</feature>
<keyword evidence="6" id="KW-1185">Reference proteome</keyword>
<name>A0A6P7K4J8_9TELE</name>
<dbReference type="Gene3D" id="2.60.40.10">
    <property type="entry name" value="Immunoglobulins"/>
    <property type="match status" value="1"/>
</dbReference>
<evidence type="ECO:0000256" key="2">
    <source>
        <dbReference type="PROSITE-ProRule" id="PRU00196"/>
    </source>
</evidence>
<dbReference type="GO" id="GO:0016020">
    <property type="term" value="C:membrane"/>
    <property type="evidence" value="ECO:0007669"/>
    <property type="project" value="InterPro"/>
</dbReference>
<organism evidence="6 7">
    <name type="scientific">Parambassis ranga</name>
    <name type="common">Indian glassy fish</name>
    <dbReference type="NCBI Taxonomy" id="210632"/>
    <lineage>
        <taxon>Eukaryota</taxon>
        <taxon>Metazoa</taxon>
        <taxon>Chordata</taxon>
        <taxon>Craniata</taxon>
        <taxon>Vertebrata</taxon>
        <taxon>Euteleostomi</taxon>
        <taxon>Actinopterygii</taxon>
        <taxon>Neopterygii</taxon>
        <taxon>Teleostei</taxon>
        <taxon>Neoteleostei</taxon>
        <taxon>Acanthomorphata</taxon>
        <taxon>Ovalentaria</taxon>
        <taxon>Ambassidae</taxon>
        <taxon>Parambassis</taxon>
    </lineage>
</organism>